<dbReference type="InterPro" id="IPR003660">
    <property type="entry name" value="HAMP_dom"/>
</dbReference>
<evidence type="ECO:0000313" key="16">
    <source>
        <dbReference type="Proteomes" id="UP000054564"/>
    </source>
</evidence>
<evidence type="ECO:0000259" key="14">
    <source>
        <dbReference type="PROSITE" id="PS50885"/>
    </source>
</evidence>
<dbReference type="PROSITE" id="PS50109">
    <property type="entry name" value="HIS_KIN"/>
    <property type="match status" value="1"/>
</dbReference>
<dbReference type="Gene3D" id="3.40.50.2300">
    <property type="match status" value="1"/>
</dbReference>
<dbReference type="SUPFAM" id="SSF52172">
    <property type="entry name" value="CheY-like"/>
    <property type="match status" value="2"/>
</dbReference>
<dbReference type="Pfam" id="PF00672">
    <property type="entry name" value="HAMP"/>
    <property type="match status" value="4"/>
</dbReference>
<feature type="domain" description="HAMP" evidence="14">
    <location>
        <begin position="1055"/>
        <end position="1107"/>
    </location>
</feature>
<gene>
    <name evidence="15" type="ORF">PSTG_01593</name>
</gene>
<dbReference type="Pfam" id="PF00512">
    <property type="entry name" value="HisKA"/>
    <property type="match status" value="1"/>
</dbReference>
<keyword evidence="8" id="KW-0067">ATP-binding</keyword>
<dbReference type="SMART" id="SM00388">
    <property type="entry name" value="HisKA"/>
    <property type="match status" value="1"/>
</dbReference>
<dbReference type="PANTHER" id="PTHR45339">
    <property type="entry name" value="HYBRID SIGNAL TRANSDUCTION HISTIDINE KINASE J"/>
    <property type="match status" value="1"/>
</dbReference>
<evidence type="ECO:0000256" key="7">
    <source>
        <dbReference type="ARBA" id="ARBA00022777"/>
    </source>
</evidence>
<evidence type="ECO:0000256" key="8">
    <source>
        <dbReference type="ARBA" id="ARBA00022840"/>
    </source>
</evidence>
<feature type="domain" description="Response regulatory" evidence="13">
    <location>
        <begin position="1499"/>
        <end position="1618"/>
    </location>
</feature>
<dbReference type="Gene3D" id="3.30.565.10">
    <property type="entry name" value="Histidine kinase-like ATPase, C-terminal domain"/>
    <property type="match status" value="1"/>
</dbReference>
<feature type="domain" description="Histidine kinase" evidence="12">
    <location>
        <begin position="1129"/>
        <end position="1352"/>
    </location>
</feature>
<dbReference type="CDD" id="cd17546">
    <property type="entry name" value="REC_hyHK_CKI1_RcsC-like"/>
    <property type="match status" value="1"/>
</dbReference>
<dbReference type="Pfam" id="PF18947">
    <property type="entry name" value="HAMP_2"/>
    <property type="match status" value="2"/>
</dbReference>
<dbReference type="SMART" id="SM00387">
    <property type="entry name" value="HATPase_c"/>
    <property type="match status" value="1"/>
</dbReference>
<dbReference type="SMART" id="SM00304">
    <property type="entry name" value="HAMP"/>
    <property type="match status" value="7"/>
</dbReference>
<name>A0A0L0W282_9BASI</name>
<keyword evidence="3 10" id="KW-0597">Phosphoprotein</keyword>
<dbReference type="CDD" id="cd06225">
    <property type="entry name" value="HAMP"/>
    <property type="match status" value="5"/>
</dbReference>
<evidence type="ECO:0000256" key="10">
    <source>
        <dbReference type="PROSITE-ProRule" id="PRU00169"/>
    </source>
</evidence>
<feature type="domain" description="HAMP" evidence="14">
    <location>
        <begin position="666"/>
        <end position="718"/>
    </location>
</feature>
<reference evidence="16" key="1">
    <citation type="submission" date="2014-03" db="EMBL/GenBank/DDBJ databases">
        <title>The Genome Sequence of Puccinia striiformis f. sp. tritici PST-78.</title>
        <authorList>
            <consortium name="The Broad Institute Genome Sequencing Platform"/>
            <person name="Cuomo C."/>
            <person name="Hulbert S."/>
            <person name="Chen X."/>
            <person name="Walker B."/>
            <person name="Young S.K."/>
            <person name="Zeng Q."/>
            <person name="Gargeya S."/>
            <person name="Fitzgerald M."/>
            <person name="Haas B."/>
            <person name="Abouelleil A."/>
            <person name="Alvarado L."/>
            <person name="Arachchi H.M."/>
            <person name="Berlin A.M."/>
            <person name="Chapman S.B."/>
            <person name="Goldberg J."/>
            <person name="Griggs A."/>
            <person name="Gujja S."/>
            <person name="Hansen M."/>
            <person name="Howarth C."/>
            <person name="Imamovic A."/>
            <person name="Larimer J."/>
            <person name="McCowan C."/>
            <person name="Montmayeur A."/>
            <person name="Murphy C."/>
            <person name="Neiman D."/>
            <person name="Pearson M."/>
            <person name="Priest M."/>
            <person name="Roberts A."/>
            <person name="Saif S."/>
            <person name="Shea T."/>
            <person name="Sisk P."/>
            <person name="Sykes S."/>
            <person name="Wortman J."/>
            <person name="Nusbaum C."/>
            <person name="Birren B."/>
        </authorList>
    </citation>
    <scope>NUCLEOTIDE SEQUENCE [LARGE SCALE GENOMIC DNA]</scope>
    <source>
        <strain evidence="16">race PST-78</strain>
    </source>
</reference>
<dbReference type="OrthoDB" id="10266508at2759"/>
<keyword evidence="5" id="KW-0677">Repeat</keyword>
<evidence type="ECO:0000256" key="3">
    <source>
        <dbReference type="ARBA" id="ARBA00022553"/>
    </source>
</evidence>
<dbReference type="Pfam" id="PF02518">
    <property type="entry name" value="HATPase_c"/>
    <property type="match status" value="1"/>
</dbReference>
<dbReference type="GO" id="GO:0005524">
    <property type="term" value="F:ATP binding"/>
    <property type="evidence" value="ECO:0007669"/>
    <property type="project" value="UniProtKB-KW"/>
</dbReference>
<evidence type="ECO:0000256" key="9">
    <source>
        <dbReference type="ARBA" id="ARBA00023012"/>
    </source>
</evidence>
<feature type="compositionally biased region" description="Pro residues" evidence="11">
    <location>
        <begin position="1645"/>
        <end position="1657"/>
    </location>
</feature>
<dbReference type="FunFam" id="3.30.565.10:FF:000010">
    <property type="entry name" value="Sensor histidine kinase RcsC"/>
    <property type="match status" value="1"/>
</dbReference>
<dbReference type="SMART" id="SM00448">
    <property type="entry name" value="REC"/>
    <property type="match status" value="1"/>
</dbReference>
<feature type="domain" description="HAMP" evidence="14">
    <location>
        <begin position="574"/>
        <end position="626"/>
    </location>
</feature>
<dbReference type="CDD" id="cd16922">
    <property type="entry name" value="HATPase_EvgS-ArcB-TorS-like"/>
    <property type="match status" value="1"/>
</dbReference>
<proteinExistence type="predicted"/>
<dbReference type="FunFam" id="3.40.50.2300:FF:000235">
    <property type="entry name" value="Probable nik-1 protein (Os-1p protein)"/>
    <property type="match status" value="1"/>
</dbReference>
<feature type="domain" description="HAMP" evidence="14">
    <location>
        <begin position="871"/>
        <end position="923"/>
    </location>
</feature>
<dbReference type="PROSITE" id="PS50110">
    <property type="entry name" value="RESPONSE_REGULATORY"/>
    <property type="match status" value="1"/>
</dbReference>
<organism evidence="15 16">
    <name type="scientific">Puccinia striiformis f. sp. tritici PST-78</name>
    <dbReference type="NCBI Taxonomy" id="1165861"/>
    <lineage>
        <taxon>Eukaryota</taxon>
        <taxon>Fungi</taxon>
        <taxon>Dikarya</taxon>
        <taxon>Basidiomycota</taxon>
        <taxon>Pucciniomycotina</taxon>
        <taxon>Pucciniomycetes</taxon>
        <taxon>Pucciniales</taxon>
        <taxon>Pucciniaceae</taxon>
        <taxon>Puccinia</taxon>
    </lineage>
</organism>
<dbReference type="FunFam" id="1.20.120.1530:FF:000002">
    <property type="entry name" value="Two-component osmosensing histidine kinase"/>
    <property type="match status" value="1"/>
</dbReference>
<comment type="caution">
    <text evidence="15">The sequence shown here is derived from an EMBL/GenBank/DDBJ whole genome shotgun (WGS) entry which is preliminary data.</text>
</comment>
<evidence type="ECO:0000313" key="15">
    <source>
        <dbReference type="EMBL" id="KNF05380.1"/>
    </source>
</evidence>
<dbReference type="SUPFAM" id="SSF58104">
    <property type="entry name" value="Methyl-accepting chemotaxis protein (MCP) signaling domain"/>
    <property type="match status" value="2"/>
</dbReference>
<evidence type="ECO:0000259" key="12">
    <source>
        <dbReference type="PROSITE" id="PS50109"/>
    </source>
</evidence>
<dbReference type="Pfam" id="PF00072">
    <property type="entry name" value="Response_reg"/>
    <property type="match status" value="1"/>
</dbReference>
<evidence type="ECO:0000259" key="13">
    <source>
        <dbReference type="PROSITE" id="PS50110"/>
    </source>
</evidence>
<dbReference type="Gene3D" id="1.20.120.1530">
    <property type="match status" value="4"/>
</dbReference>
<feature type="domain" description="HAMP" evidence="14">
    <location>
        <begin position="481"/>
        <end position="534"/>
    </location>
</feature>
<dbReference type="InterPro" id="IPR003594">
    <property type="entry name" value="HATPase_dom"/>
</dbReference>
<keyword evidence="4" id="KW-0808">Transferase</keyword>
<feature type="domain" description="HAMP" evidence="14">
    <location>
        <begin position="758"/>
        <end position="810"/>
    </location>
</feature>
<protein>
    <recommendedName>
        <fullName evidence="2">histidine kinase</fullName>
        <ecNumber evidence="2">2.7.13.3</ecNumber>
    </recommendedName>
</protein>
<dbReference type="SMR" id="A0A0L0W282"/>
<dbReference type="SUPFAM" id="SSF55874">
    <property type="entry name" value="ATPase domain of HSP90 chaperone/DNA topoisomerase II/histidine kinase"/>
    <property type="match status" value="1"/>
</dbReference>
<accession>A0A0L0W282</accession>
<feature type="region of interest" description="Disordered" evidence="11">
    <location>
        <begin position="421"/>
        <end position="459"/>
    </location>
</feature>
<keyword evidence="7" id="KW-0418">Kinase</keyword>
<dbReference type="InterPro" id="IPR005467">
    <property type="entry name" value="His_kinase_dom"/>
</dbReference>
<feature type="compositionally biased region" description="Polar residues" evidence="11">
    <location>
        <begin position="20"/>
        <end position="50"/>
    </location>
</feature>
<feature type="compositionally biased region" description="Basic and acidic residues" evidence="11">
    <location>
        <begin position="431"/>
        <end position="447"/>
    </location>
</feature>
<feature type="region of interest" description="Disordered" evidence="11">
    <location>
        <begin position="90"/>
        <end position="141"/>
    </location>
</feature>
<evidence type="ECO:0000256" key="4">
    <source>
        <dbReference type="ARBA" id="ARBA00022679"/>
    </source>
</evidence>
<feature type="domain" description="HAMP" evidence="14">
    <location>
        <begin position="963"/>
        <end position="1015"/>
    </location>
</feature>
<dbReference type="InterPro" id="IPR003661">
    <property type="entry name" value="HisK_dim/P_dom"/>
</dbReference>
<dbReference type="CDD" id="cd00082">
    <property type="entry name" value="HisKA"/>
    <property type="match status" value="1"/>
</dbReference>
<feature type="compositionally biased region" description="Polar residues" evidence="11">
    <location>
        <begin position="1"/>
        <end position="13"/>
    </location>
</feature>
<comment type="catalytic activity">
    <reaction evidence="1">
        <text>ATP + protein L-histidine = ADP + protein N-phospho-L-histidine.</text>
        <dbReference type="EC" id="2.7.13.3"/>
    </reaction>
</comment>
<dbReference type="SUPFAM" id="SSF47384">
    <property type="entry name" value="Homodimeric domain of signal transducing histidine kinase"/>
    <property type="match status" value="1"/>
</dbReference>
<feature type="region of interest" description="Disordered" evidence="11">
    <location>
        <begin position="1"/>
        <end position="67"/>
    </location>
</feature>
<dbReference type="PANTHER" id="PTHR45339:SF1">
    <property type="entry name" value="HYBRID SIGNAL TRANSDUCTION HISTIDINE KINASE J"/>
    <property type="match status" value="1"/>
</dbReference>
<evidence type="ECO:0000256" key="11">
    <source>
        <dbReference type="SAM" id="MobiDB-lite"/>
    </source>
</evidence>
<dbReference type="InterPro" id="IPR036097">
    <property type="entry name" value="HisK_dim/P_sf"/>
</dbReference>
<evidence type="ECO:0000256" key="5">
    <source>
        <dbReference type="ARBA" id="ARBA00022737"/>
    </source>
</evidence>
<dbReference type="GO" id="GO:0016020">
    <property type="term" value="C:membrane"/>
    <property type="evidence" value="ECO:0007669"/>
    <property type="project" value="InterPro"/>
</dbReference>
<evidence type="ECO:0000256" key="6">
    <source>
        <dbReference type="ARBA" id="ARBA00022741"/>
    </source>
</evidence>
<dbReference type="InterPro" id="IPR036890">
    <property type="entry name" value="HATPase_C_sf"/>
</dbReference>
<dbReference type="FunFam" id="1.20.120.1530:FF:000003">
    <property type="entry name" value="Atypical/HisK protein kinase"/>
    <property type="match status" value="1"/>
</dbReference>
<keyword evidence="16" id="KW-1185">Reference proteome</keyword>
<sequence>MSVSFTGAPQNIDSDPPPQNSISPSNLLAPQPSATQASLLGKSFNSNADATKSGDFPSRRPICRNQYSGPGRVQYPLLIEQYNSPTVVAINTGSSPSSSPSATRMVRTRSLNPDHPHTSGSDSSDHCSRSWSRRSSLCGPEDAHLRDSALSLERISPPSSAPPLLFATVRPSIHPSEALADSSSHTTHCRINGSAASALFSHKITSRHSHMNMILPCNLRTLSSASVSTADSSPCSDLGFSQSLAHQSISAPVMHYSDGEEYLSTPLTPPSVLFPSSVLLTSQPLPPPTPLESHSDQCDYDLPVHSNPSPPSISPLSYLPSVYHSPHKANFTDFLAEQFLKIQSLSPISTSSGVCQTQAEAADQCRQIKLELNEYILKNSFNHHSYHSPAHTDNLKQNEIIILNGLIHLLDDKLVNLKNGLTPLDPQPNLERTETKSKYEIDEDQSRNPDSSTVNEEDLETTRPYKIIVNNKELTAEEELKLLKAQVSDFARVCKAVARGDLSQTVTINVQGHDLTQLKAVINGMVQQLRCFAGEVTRVSIEVGTEGRLGGQAVVEGAEGAWRQLTDVVNTLAANLSEQVRAIAGVTKSISRGDLSQKIQVEAKGEVQELAITINDMTDQLRSFAEEVSRVALDVGTKGRLGGQAVVHGVEGTWKTLRDNVNQMASNLTSQVRSIATVTSAIAAGDLNHKIEVEVMGEMAELKQTVNGMVDKLKVFSTEVTRVALETGVHGNLGGQAVVEGVQGVWLDLTSNVNRMAKNLTDQVREIAIVTTCVAKGDLTRLITVSAQGEILELKSTVNSMVSTLRSFAEEVSRVALEVGTEGQSELPELEKLDSLSAFSINQGKLGGNAQVQDVFGTWRTLTDNVNTMAHNLTTQVRGIAKVTTAVAKGDLSQKIEVDVKGEVLELKSTVNGMVDSLRLFASEVTRVAREVGFDGKLGGRANVEGVNGEWRNLTDCVNTMVDRLTSQVRSIAITTTAVAQGDLTMKVDIEAAGEIAELRDTVNTMIDRLNIFASEVGKVCLEVGKNGNLGVTAHVTDIDGTWKDLTKQVNQMAMNLTAQVRAFAQISSAATNGDFSAFVTVEASGEMNSLKNQINSMVFSLRDALQKNTAAREAAEMANRSKSEFLANMSHEIRTPMNGIIGMTQITLATELTRQQRENLSIVYAMANNLLLIIDDVLDLSKIEAGRMTIETVPFALRTSIFDVLKSLAVKALTSNLQLVFEIAPNVPDFVVGDPFRMRQVITNLIGNAIKFTSRGHVGLSCKVASVDLATGDHRLEFCVFDTGIGIKPDKLNLIFDTFCQADGSTTRKYGGTGLGLTISKRLVNLMEGTLWVESEYNHGSRFYFTISVQSDDEKLFEDWAKKSVYPQARVIVVARDSGEELQIVQVAKVIGLSLTVVGSLQEANILTLEDPNQKWSAIIVDSLERISQLRDYEGLRHVPSVLIARELPRLDIKVCLDYGIANCIEYPVSPSNLINALAPALDQTLTTASSNCSTVYKILLAEDNHVNQKVATKLLDMGGHKVEVVDNGELAVEAATNNTYDLVLMDVSMPTMGGLEATSLIRKHEADNHLDRVPIIALTAHAMLGDRERCIDAGMDDYVTKPLRKADLDASMSRCVAIARASRQPDTGNFRHLPHIKVVADPDPLPVTSAPPTPSSPLHLT</sequence>
<dbReference type="EC" id="2.7.13.3" evidence="2"/>
<dbReference type="InterPro" id="IPR001789">
    <property type="entry name" value="Sig_transdc_resp-reg_receiver"/>
</dbReference>
<dbReference type="GO" id="GO:0000155">
    <property type="term" value="F:phosphorelay sensor kinase activity"/>
    <property type="evidence" value="ECO:0007669"/>
    <property type="project" value="InterPro"/>
</dbReference>
<keyword evidence="6" id="KW-0547">Nucleotide-binding</keyword>
<dbReference type="STRING" id="1165861.A0A0L0W282"/>
<keyword evidence="9" id="KW-0902">Two-component regulatory system</keyword>
<dbReference type="GO" id="GO:0071474">
    <property type="term" value="P:cellular hyperosmotic response"/>
    <property type="evidence" value="ECO:0007669"/>
    <property type="project" value="TreeGrafter"/>
</dbReference>
<feature type="modified residue" description="4-aspartylphosphate" evidence="10">
    <location>
        <position position="1548"/>
    </location>
</feature>
<dbReference type="InterPro" id="IPR004358">
    <property type="entry name" value="Sig_transdc_His_kin-like_C"/>
</dbReference>
<dbReference type="PROSITE" id="PS50885">
    <property type="entry name" value="HAMP"/>
    <property type="match status" value="7"/>
</dbReference>
<dbReference type="InterPro" id="IPR011006">
    <property type="entry name" value="CheY-like_superfamily"/>
</dbReference>
<dbReference type="EMBL" id="AJIL01000008">
    <property type="protein sequence ID" value="KNF05380.1"/>
    <property type="molecule type" value="Genomic_DNA"/>
</dbReference>
<dbReference type="PRINTS" id="PR00344">
    <property type="entry name" value="BCTRLSENSOR"/>
</dbReference>
<evidence type="ECO:0000256" key="2">
    <source>
        <dbReference type="ARBA" id="ARBA00012438"/>
    </source>
</evidence>
<evidence type="ECO:0000256" key="1">
    <source>
        <dbReference type="ARBA" id="ARBA00000085"/>
    </source>
</evidence>
<dbReference type="FunFam" id="1.10.287.130:FF:000002">
    <property type="entry name" value="Two-component osmosensing histidine kinase"/>
    <property type="match status" value="1"/>
</dbReference>
<feature type="compositionally biased region" description="Basic and acidic residues" evidence="11">
    <location>
        <begin position="112"/>
        <end position="128"/>
    </location>
</feature>
<feature type="region of interest" description="Disordered" evidence="11">
    <location>
        <begin position="1643"/>
        <end position="1663"/>
    </location>
</feature>
<dbReference type="Gene3D" id="1.10.287.130">
    <property type="match status" value="1"/>
</dbReference>
<dbReference type="Proteomes" id="UP000054564">
    <property type="component" value="Unassembled WGS sequence"/>
</dbReference>